<comment type="caution">
    <text evidence="2">The sequence shown here is derived from an EMBL/GenBank/DDBJ whole genome shotgun (WGS) entry which is preliminary data.</text>
</comment>
<dbReference type="EMBL" id="MHCZ01000003">
    <property type="protein sequence ID" value="OGY30420.1"/>
    <property type="molecule type" value="Genomic_DNA"/>
</dbReference>
<dbReference type="STRING" id="1802603.A3F35_01700"/>
<name>A0A1G1WSV5_9BACT</name>
<evidence type="ECO:0000313" key="2">
    <source>
        <dbReference type="EMBL" id="OGY30420.1"/>
    </source>
</evidence>
<proteinExistence type="predicted"/>
<organism evidence="2 3">
    <name type="scientific">Candidatus Woykebacteria bacterium RIFCSPHIGHO2_12_FULL_45_10</name>
    <dbReference type="NCBI Taxonomy" id="1802603"/>
    <lineage>
        <taxon>Bacteria</taxon>
        <taxon>Candidatus Woykeibacteriota</taxon>
    </lineage>
</organism>
<sequence>MSLFGKLIPNRRKKGKEFLVIEIGLGRVSAAIYRGGETHPHLVSVGRKEFSSYENIFNATLEAVDALAAISKKIPKKAILGVTDGVLRTTTTVARYDRPKPKEPVDAGEVGKVLEQISSAVKAEDLKTFFSVVASAKLDEASITNPIGLKGEKAALACFIALKSPSELAMFDKIIDELELRAERAMPSSFAVSRALLKQNLNDALVLRVGKEKSEGALLSEGHIFEILPFDIGEAGVDYISIGIEAIVSLLEKEKRPQTIWLYSDEDGVNLEGTVEKLNNFAWEERLGYEKAPEITTKEIIEGVASSDTGLTALAYEYLEDAR</sequence>
<protein>
    <recommendedName>
        <fullName evidence="1">SHS2 domain-containing protein</fullName>
    </recommendedName>
</protein>
<accession>A0A1G1WSV5</accession>
<dbReference type="Proteomes" id="UP000178068">
    <property type="component" value="Unassembled WGS sequence"/>
</dbReference>
<gene>
    <name evidence="2" type="ORF">A3F35_01700</name>
</gene>
<feature type="domain" description="SHS2" evidence="1">
    <location>
        <begin position="18"/>
        <end position="196"/>
    </location>
</feature>
<dbReference type="SMART" id="SM00842">
    <property type="entry name" value="FtsA"/>
    <property type="match status" value="1"/>
</dbReference>
<evidence type="ECO:0000313" key="3">
    <source>
        <dbReference type="Proteomes" id="UP000178068"/>
    </source>
</evidence>
<reference evidence="2 3" key="1">
    <citation type="journal article" date="2016" name="Nat. Commun.">
        <title>Thousands of microbial genomes shed light on interconnected biogeochemical processes in an aquifer system.</title>
        <authorList>
            <person name="Anantharaman K."/>
            <person name="Brown C.T."/>
            <person name="Hug L.A."/>
            <person name="Sharon I."/>
            <person name="Castelle C.J."/>
            <person name="Probst A.J."/>
            <person name="Thomas B.C."/>
            <person name="Singh A."/>
            <person name="Wilkins M.J."/>
            <person name="Karaoz U."/>
            <person name="Brodie E.L."/>
            <person name="Williams K.H."/>
            <person name="Hubbard S.S."/>
            <person name="Banfield J.F."/>
        </authorList>
    </citation>
    <scope>NUCLEOTIDE SEQUENCE [LARGE SCALE GENOMIC DNA]</scope>
</reference>
<dbReference type="AlphaFoldDB" id="A0A1G1WSV5"/>
<dbReference type="InterPro" id="IPR003494">
    <property type="entry name" value="SHS2_FtsA"/>
</dbReference>
<dbReference type="GO" id="GO:0051301">
    <property type="term" value="P:cell division"/>
    <property type="evidence" value="ECO:0007669"/>
    <property type="project" value="InterPro"/>
</dbReference>
<evidence type="ECO:0000259" key="1">
    <source>
        <dbReference type="SMART" id="SM00842"/>
    </source>
</evidence>